<evidence type="ECO:0000256" key="5">
    <source>
        <dbReference type="ARBA" id="ARBA00022690"/>
    </source>
</evidence>
<evidence type="ECO:0000256" key="3">
    <source>
        <dbReference type="ARBA" id="ARBA00011738"/>
    </source>
</evidence>
<gene>
    <name evidence="11" type="ORF">CLV40_10845</name>
</gene>
<keyword evidence="4" id="KW-0964">Secreted</keyword>
<sequence>MRTVLAGVAALGFLAAGVVPAVAGPEVAQLSIGIRGASGLSEVKLNCDPTDGSTHPDPKAACQALADADGDISAIAPSDIVCTMDINPVSVTIRGPWEDTFIDYRGEFPNRCVASAQTGGVIPDKA</sequence>
<evidence type="ECO:0000313" key="11">
    <source>
        <dbReference type="EMBL" id="PPK67048.1"/>
    </source>
</evidence>
<feature type="domain" description="Subtilisin inhibitor" evidence="10">
    <location>
        <begin position="40"/>
        <end position="110"/>
    </location>
</feature>
<dbReference type="PRINTS" id="PR00294">
    <property type="entry name" value="SSBTLNINHBTR"/>
</dbReference>
<comment type="similarity">
    <text evidence="2 8">Belongs to the protease inhibitor I16 (SSI) family.</text>
</comment>
<keyword evidence="7" id="KW-1015">Disulfide bond</keyword>
<dbReference type="Proteomes" id="UP000239203">
    <property type="component" value="Unassembled WGS sequence"/>
</dbReference>
<name>A0A2S6GP90_9PSEU</name>
<dbReference type="Pfam" id="PF00720">
    <property type="entry name" value="SSI"/>
    <property type="match status" value="1"/>
</dbReference>
<protein>
    <submittedName>
        <fullName evidence="11">Subtilisin inhibitor-like</fullName>
    </submittedName>
</protein>
<keyword evidence="6 8" id="KW-0722">Serine protease inhibitor</keyword>
<dbReference type="InterPro" id="IPR000691">
    <property type="entry name" value="Prot_inh_I16_SSI"/>
</dbReference>
<dbReference type="Gene3D" id="3.30.350.10">
    <property type="entry name" value="Subtilisin inhibitor-like"/>
    <property type="match status" value="1"/>
</dbReference>
<evidence type="ECO:0000256" key="7">
    <source>
        <dbReference type="ARBA" id="ARBA00023157"/>
    </source>
</evidence>
<dbReference type="EMBL" id="PTIX01000008">
    <property type="protein sequence ID" value="PPK67048.1"/>
    <property type="molecule type" value="Genomic_DNA"/>
</dbReference>
<dbReference type="InterPro" id="IPR036819">
    <property type="entry name" value="Subtilisin_inhibitor-like_sf"/>
</dbReference>
<evidence type="ECO:0000256" key="9">
    <source>
        <dbReference type="SAM" id="SignalP"/>
    </source>
</evidence>
<evidence type="ECO:0000256" key="8">
    <source>
        <dbReference type="RuleBase" id="RU003471"/>
    </source>
</evidence>
<dbReference type="InterPro" id="IPR023549">
    <property type="entry name" value="Subtilisin_inhibitor"/>
</dbReference>
<dbReference type="GO" id="GO:0004867">
    <property type="term" value="F:serine-type endopeptidase inhibitor activity"/>
    <property type="evidence" value="ECO:0007669"/>
    <property type="project" value="UniProtKB-KW"/>
</dbReference>
<evidence type="ECO:0000313" key="12">
    <source>
        <dbReference type="Proteomes" id="UP000239203"/>
    </source>
</evidence>
<dbReference type="SUPFAM" id="SSF55399">
    <property type="entry name" value="Subtilisin inhibitor"/>
    <property type="match status" value="1"/>
</dbReference>
<dbReference type="OrthoDB" id="4567948at2"/>
<evidence type="ECO:0000256" key="2">
    <source>
        <dbReference type="ARBA" id="ARBA00010472"/>
    </source>
</evidence>
<keyword evidence="5 8" id="KW-0646">Protease inhibitor</keyword>
<comment type="subcellular location">
    <subcellularLocation>
        <location evidence="1">Secreted</location>
    </subcellularLocation>
</comment>
<feature type="signal peptide" evidence="9">
    <location>
        <begin position="1"/>
        <end position="23"/>
    </location>
</feature>
<comment type="caution">
    <text evidence="11">The sequence shown here is derived from an EMBL/GenBank/DDBJ whole genome shotgun (WGS) entry which is preliminary data.</text>
</comment>
<evidence type="ECO:0000256" key="4">
    <source>
        <dbReference type="ARBA" id="ARBA00022525"/>
    </source>
</evidence>
<accession>A0A2S6GP90</accession>
<evidence type="ECO:0000259" key="10">
    <source>
        <dbReference type="Pfam" id="PF00720"/>
    </source>
</evidence>
<organism evidence="11 12">
    <name type="scientific">Actinokineospora auranticolor</name>
    <dbReference type="NCBI Taxonomy" id="155976"/>
    <lineage>
        <taxon>Bacteria</taxon>
        <taxon>Bacillati</taxon>
        <taxon>Actinomycetota</taxon>
        <taxon>Actinomycetes</taxon>
        <taxon>Pseudonocardiales</taxon>
        <taxon>Pseudonocardiaceae</taxon>
        <taxon>Actinokineospora</taxon>
    </lineage>
</organism>
<evidence type="ECO:0000256" key="6">
    <source>
        <dbReference type="ARBA" id="ARBA00022900"/>
    </source>
</evidence>
<comment type="subunit">
    <text evidence="3">Homodimer.</text>
</comment>
<dbReference type="RefSeq" id="WP_104479818.1">
    <property type="nucleotide sequence ID" value="NZ_CP154825.1"/>
</dbReference>
<keyword evidence="9" id="KW-0732">Signal</keyword>
<feature type="chain" id="PRO_5039033215" evidence="9">
    <location>
        <begin position="24"/>
        <end position="126"/>
    </location>
</feature>
<reference evidence="11 12" key="1">
    <citation type="submission" date="2018-02" db="EMBL/GenBank/DDBJ databases">
        <title>Genomic Encyclopedia of Archaeal and Bacterial Type Strains, Phase II (KMG-II): from individual species to whole genera.</title>
        <authorList>
            <person name="Goeker M."/>
        </authorList>
    </citation>
    <scope>NUCLEOTIDE SEQUENCE [LARGE SCALE GENOMIC DNA]</scope>
    <source>
        <strain evidence="11 12">YU 961-1</strain>
    </source>
</reference>
<proteinExistence type="inferred from homology"/>
<keyword evidence="12" id="KW-1185">Reference proteome</keyword>
<dbReference type="AlphaFoldDB" id="A0A2S6GP90"/>
<dbReference type="GO" id="GO:0005576">
    <property type="term" value="C:extracellular region"/>
    <property type="evidence" value="ECO:0007669"/>
    <property type="project" value="UniProtKB-SubCell"/>
</dbReference>
<evidence type="ECO:0000256" key="1">
    <source>
        <dbReference type="ARBA" id="ARBA00004613"/>
    </source>
</evidence>